<dbReference type="RefSeq" id="WP_344075650.1">
    <property type="nucleotide sequence ID" value="NZ_BAAALS010000001.1"/>
</dbReference>
<dbReference type="SUPFAM" id="SSF56112">
    <property type="entry name" value="Protein kinase-like (PK-like)"/>
    <property type="match status" value="1"/>
</dbReference>
<proteinExistence type="predicted"/>
<sequence length="406" mass="43591">MSSVRITGDAALRAQYLGEVLDLLYPGAGGEAAEFLVIPDHRRPRLLVPADDRRIAAAAVRRYARPHSRLARLKRDAVVACLRTGASRLLLRSRVRVAAGTDTIETYLREACGAGLRLSVHIGPARANRKPVLQLLAPDGTTVGFAKLGVGPLTRDLVRRETEALTRLATLPLGEVEVPAVRHAGRWHGHEVLVQSALPVWRSRAAWDPGRLARAMVAVAGAGGVADGDLATSPYWAGLRERLAALGGQSDGAALRRAAHDLVDRAGATRLAYGQWHGDWAPWNMATLADRLLLWDWERFATGVPLGFDALHFALQRDLQATGFAVTRAGATVRDCVDAAPETLRPFGVTDRPTAHATALLYLVDLAARYLADRQAEAGARLGALGTWLLPTLIRRVSGLPLGASA</sequence>
<gene>
    <name evidence="1" type="ORF">GCM10009681_01850</name>
</gene>
<comment type="caution">
    <text evidence="1">The sequence shown here is derived from an EMBL/GenBank/DDBJ whole genome shotgun (WGS) entry which is preliminary data.</text>
</comment>
<evidence type="ECO:0000313" key="2">
    <source>
        <dbReference type="Proteomes" id="UP001500655"/>
    </source>
</evidence>
<evidence type="ECO:0000313" key="1">
    <source>
        <dbReference type="EMBL" id="GAA1735164.1"/>
    </source>
</evidence>
<reference evidence="1 2" key="1">
    <citation type="journal article" date="2019" name="Int. J. Syst. Evol. Microbiol.">
        <title>The Global Catalogue of Microorganisms (GCM) 10K type strain sequencing project: providing services to taxonomists for standard genome sequencing and annotation.</title>
        <authorList>
            <consortium name="The Broad Institute Genomics Platform"/>
            <consortium name="The Broad Institute Genome Sequencing Center for Infectious Disease"/>
            <person name="Wu L."/>
            <person name="Ma J."/>
        </authorList>
    </citation>
    <scope>NUCLEOTIDE SEQUENCE [LARGE SCALE GENOMIC DNA]</scope>
    <source>
        <strain evidence="1 2">JCM 13249</strain>
    </source>
</reference>
<protein>
    <recommendedName>
        <fullName evidence="3">Aminoglycoside phosphotransferase domain-containing protein</fullName>
    </recommendedName>
</protein>
<dbReference type="InterPro" id="IPR011009">
    <property type="entry name" value="Kinase-like_dom_sf"/>
</dbReference>
<dbReference type="Proteomes" id="UP001500655">
    <property type="component" value="Unassembled WGS sequence"/>
</dbReference>
<keyword evidence="2" id="KW-1185">Reference proteome</keyword>
<accession>A0ABN2JQ14</accession>
<name>A0ABN2JQ14_9ACTN</name>
<dbReference type="EMBL" id="BAAALS010000001">
    <property type="protein sequence ID" value="GAA1735164.1"/>
    <property type="molecule type" value="Genomic_DNA"/>
</dbReference>
<evidence type="ECO:0008006" key="3">
    <source>
        <dbReference type="Google" id="ProtNLM"/>
    </source>
</evidence>
<organism evidence="1 2">
    <name type="scientific">Luedemannella helvata</name>
    <dbReference type="NCBI Taxonomy" id="349315"/>
    <lineage>
        <taxon>Bacteria</taxon>
        <taxon>Bacillati</taxon>
        <taxon>Actinomycetota</taxon>
        <taxon>Actinomycetes</taxon>
        <taxon>Micromonosporales</taxon>
        <taxon>Micromonosporaceae</taxon>
        <taxon>Luedemannella</taxon>
    </lineage>
</organism>